<evidence type="ECO:0000313" key="3">
    <source>
        <dbReference type="EMBL" id="CAF4416539.1"/>
    </source>
</evidence>
<dbReference type="EMBL" id="CAJOBC010093377">
    <property type="protein sequence ID" value="CAF4416539.1"/>
    <property type="molecule type" value="Genomic_DNA"/>
</dbReference>
<accession>A0A815XBG8</accession>
<evidence type="ECO:0000259" key="1">
    <source>
        <dbReference type="Pfam" id="PF25107"/>
    </source>
</evidence>
<dbReference type="PANTHER" id="PTHR14905">
    <property type="entry name" value="NG37"/>
    <property type="match status" value="1"/>
</dbReference>
<dbReference type="Pfam" id="PF25107">
    <property type="entry name" value="VWA7_N"/>
    <property type="match status" value="1"/>
</dbReference>
<evidence type="ECO:0000313" key="4">
    <source>
        <dbReference type="Proteomes" id="UP000663829"/>
    </source>
</evidence>
<dbReference type="InterPro" id="IPR052577">
    <property type="entry name" value="VWA7"/>
</dbReference>
<evidence type="ECO:0000313" key="2">
    <source>
        <dbReference type="EMBL" id="CAF1555426.1"/>
    </source>
</evidence>
<dbReference type="Proteomes" id="UP000681722">
    <property type="component" value="Unassembled WGS sequence"/>
</dbReference>
<organism evidence="2 4">
    <name type="scientific">Didymodactylos carnosus</name>
    <dbReference type="NCBI Taxonomy" id="1234261"/>
    <lineage>
        <taxon>Eukaryota</taxon>
        <taxon>Metazoa</taxon>
        <taxon>Spiralia</taxon>
        <taxon>Gnathifera</taxon>
        <taxon>Rotifera</taxon>
        <taxon>Eurotatoria</taxon>
        <taxon>Bdelloidea</taxon>
        <taxon>Philodinida</taxon>
        <taxon>Philodinidae</taxon>
        <taxon>Didymodactylos</taxon>
    </lineage>
</organism>
<reference evidence="2" key="1">
    <citation type="submission" date="2021-02" db="EMBL/GenBank/DDBJ databases">
        <authorList>
            <person name="Nowell W R."/>
        </authorList>
    </citation>
    <scope>NUCLEOTIDE SEQUENCE</scope>
</reference>
<dbReference type="AlphaFoldDB" id="A0A815XBG8"/>
<proteinExistence type="predicted"/>
<dbReference type="PANTHER" id="PTHR14905:SF7">
    <property type="entry name" value="VON WILLEBRAND FACTOR A DOMAIN-CONTAINING PROTEIN 7"/>
    <property type="match status" value="1"/>
</dbReference>
<keyword evidence="4" id="KW-1185">Reference proteome</keyword>
<sequence length="748" mass="84386">NGTTHQLITECALYTITCDYLNKIYKTNIQTPTITNGSCPTSISDSLKQAFKKQSLDWIQYKLTIVYITAKNELVDAEEQTNAPSHFDSESFTNASQLILDRYTSAINAVKLNEFDDANEFFGRMLHTVQDFYSHSNWIELGHRVPHSQLGVSKIIAGIATPSQRTCTNCVSGTSTCENNVDSSILNANLLTSGYFSLLIPKQSSKPKGKCSHGGDLDGTKTFDAIGGINKDTPASVHGYLHYAAAQTAYLATYNTLKQFWNNITDKPFGNFLSIKACILPILLNNSLISSTKLDHNIILQINDSYVYTTLLQRLQNSSEKFYRLAVIVSYPAIDTYYKTHCVAVATKKHITIDIFRNSTMASTQLNDYGYDVSRLTGGLYVHRFNATTAYLNDIQQLYAKQPPGMVQTLDHLTRQRTNKTLAVNIDQTCKQLYIEFVTAKKTNPFLLQLQALNKSPLTPVLLVNTPFYKVYTLENISVFGLWDVVYFDDTVNHLEIRLSCLSDLKCYSIVSVHNANNVHSGDVELHGNIIQGHKAHIETQCYAQSPINDVKMMLVDETGDTVLIAKHIRQHQINHDHWSTKITVPPSKQSFRIKIVSNNGNIQRVSDKLYQTSQIDVSFNLSSVQAYLYYYEHTSISYTMKNYAESSVSLTLLAKDTNNYFEEKHYILSPNQIKTDTVWLYPIPNGNTTNSDTQQQQTDLLALTITSGLGNNYDILYYPLHPLMGGTSCLKPQYFLSFICFLHIFRK</sequence>
<name>A0A815XBG8_9BILA</name>
<dbReference type="OrthoDB" id="301415at2759"/>
<feature type="non-terminal residue" evidence="2">
    <location>
        <position position="748"/>
    </location>
</feature>
<gene>
    <name evidence="2" type="ORF">GPM918_LOCUS39450</name>
    <name evidence="3" type="ORF">SRO942_LOCUS40322</name>
</gene>
<dbReference type="Proteomes" id="UP000663829">
    <property type="component" value="Unassembled WGS sequence"/>
</dbReference>
<dbReference type="EMBL" id="CAJNOQ010027674">
    <property type="protein sequence ID" value="CAF1555426.1"/>
    <property type="molecule type" value="Genomic_DNA"/>
</dbReference>
<feature type="domain" description="VWA7 N-terminal" evidence="1">
    <location>
        <begin position="45"/>
        <end position="269"/>
    </location>
</feature>
<dbReference type="InterPro" id="IPR056862">
    <property type="entry name" value="VWA7_N"/>
</dbReference>
<protein>
    <recommendedName>
        <fullName evidence="1">VWA7 N-terminal domain-containing protein</fullName>
    </recommendedName>
</protein>
<comment type="caution">
    <text evidence="2">The sequence shown here is derived from an EMBL/GenBank/DDBJ whole genome shotgun (WGS) entry which is preliminary data.</text>
</comment>